<evidence type="ECO:0000256" key="1">
    <source>
        <dbReference type="SAM" id="Phobius"/>
    </source>
</evidence>
<feature type="transmembrane region" description="Helical" evidence="1">
    <location>
        <begin position="20"/>
        <end position="40"/>
    </location>
</feature>
<evidence type="ECO:0000313" key="2">
    <source>
        <dbReference type="EMBL" id="KAF7365541.1"/>
    </source>
</evidence>
<dbReference type="Proteomes" id="UP000620124">
    <property type="component" value="Unassembled WGS sequence"/>
</dbReference>
<dbReference type="AlphaFoldDB" id="A0A8H6YWD5"/>
<keyword evidence="3" id="KW-1185">Reference proteome</keyword>
<name>A0A8H6YWD5_9AGAR</name>
<reference evidence="2" key="1">
    <citation type="submission" date="2020-05" db="EMBL/GenBank/DDBJ databases">
        <title>Mycena genomes resolve the evolution of fungal bioluminescence.</title>
        <authorList>
            <person name="Tsai I.J."/>
        </authorList>
    </citation>
    <scope>NUCLEOTIDE SEQUENCE</scope>
    <source>
        <strain evidence="2">CCC161011</strain>
    </source>
</reference>
<keyword evidence="1" id="KW-0812">Transmembrane</keyword>
<proteinExistence type="predicted"/>
<sequence>MPIQTQKRDGRWTFILLRDLCTMVALCYFITLALLRLIAIHLDFFSPPVSCAAGNGAEYRAYQRVLENISHFDVLKVTTVCSLVAFAALELCALLARRAGMACETGDVECGGSDAVQSISTCPVPEKQLEKQQLF</sequence>
<evidence type="ECO:0000313" key="3">
    <source>
        <dbReference type="Proteomes" id="UP000620124"/>
    </source>
</evidence>
<gene>
    <name evidence="2" type="ORF">MVEN_00427400</name>
</gene>
<organism evidence="2 3">
    <name type="scientific">Mycena venus</name>
    <dbReference type="NCBI Taxonomy" id="2733690"/>
    <lineage>
        <taxon>Eukaryota</taxon>
        <taxon>Fungi</taxon>
        <taxon>Dikarya</taxon>
        <taxon>Basidiomycota</taxon>
        <taxon>Agaricomycotina</taxon>
        <taxon>Agaricomycetes</taxon>
        <taxon>Agaricomycetidae</taxon>
        <taxon>Agaricales</taxon>
        <taxon>Marasmiineae</taxon>
        <taxon>Mycenaceae</taxon>
        <taxon>Mycena</taxon>
    </lineage>
</organism>
<keyword evidence="1" id="KW-1133">Transmembrane helix</keyword>
<dbReference type="EMBL" id="JACAZI010000003">
    <property type="protein sequence ID" value="KAF7365541.1"/>
    <property type="molecule type" value="Genomic_DNA"/>
</dbReference>
<comment type="caution">
    <text evidence="2">The sequence shown here is derived from an EMBL/GenBank/DDBJ whole genome shotgun (WGS) entry which is preliminary data.</text>
</comment>
<protein>
    <submittedName>
        <fullName evidence="2">Uncharacterized protein</fullName>
    </submittedName>
</protein>
<dbReference type="OrthoDB" id="3042784at2759"/>
<feature type="transmembrane region" description="Helical" evidence="1">
    <location>
        <begin position="74"/>
        <end position="96"/>
    </location>
</feature>
<accession>A0A8H6YWD5</accession>
<keyword evidence="1" id="KW-0472">Membrane</keyword>